<dbReference type="AlphaFoldDB" id="A0A5E8CLX2"/>
<gene>
    <name evidence="1" type="ORF">CPAV1605_1166</name>
</gene>
<dbReference type="Gene3D" id="2.60.120.620">
    <property type="entry name" value="q2cbj1_9rhob like domain"/>
    <property type="match status" value="1"/>
</dbReference>
<accession>A0A5E8CLX2</accession>
<protein>
    <recommendedName>
        <fullName evidence="2">Prolyl 4-hydroxylase alpha subunit Fe(2+) 2OG dioxygenase domain-containing protein</fullName>
    </recommendedName>
</protein>
<organism evidence="1">
    <name type="scientific">seawater metagenome</name>
    <dbReference type="NCBI Taxonomy" id="1561972"/>
    <lineage>
        <taxon>unclassified sequences</taxon>
        <taxon>metagenomes</taxon>
        <taxon>ecological metagenomes</taxon>
    </lineage>
</organism>
<evidence type="ECO:0008006" key="2">
    <source>
        <dbReference type="Google" id="ProtNLM"/>
    </source>
</evidence>
<reference evidence="1" key="1">
    <citation type="submission" date="2019-09" db="EMBL/GenBank/DDBJ databases">
        <authorList>
            <person name="Needham M D."/>
        </authorList>
    </citation>
    <scope>NUCLEOTIDE SEQUENCE</scope>
</reference>
<sequence length="179" mass="21315">MNIFELSQEKHNTFKSIQSQLYETKKPSDFDKIVFWEKSSPYADEDKHLYDIIDPVLTNCYSLLDNLGIKDYTKNKYCLEFQQKNCYGQEKYNWLSWHYDDYGAVNYKVYTVLYYLRKDKTIEGGNLQYKINQNLLEYSIQEKDVLLFKGDLEHCPTLTSGFGSRDLIACFIERIESCY</sequence>
<dbReference type="EMBL" id="CABVLZ010000004">
    <property type="protein sequence ID" value="VVU95415.1"/>
    <property type="molecule type" value="Genomic_DNA"/>
</dbReference>
<proteinExistence type="predicted"/>
<evidence type="ECO:0000313" key="1">
    <source>
        <dbReference type="EMBL" id="VVU95415.1"/>
    </source>
</evidence>
<name>A0A5E8CLX2_9ZZZZ</name>